<comment type="subcellular location">
    <subcellularLocation>
        <location evidence="1">Cell membrane</location>
        <topology evidence="1">Multi-pass membrane protein</topology>
    </subcellularLocation>
</comment>
<keyword evidence="1" id="KW-0520">NAD</keyword>
<dbReference type="InterPro" id="IPR001457">
    <property type="entry name" value="NADH_UbQ/plastoQ_OxRdtase_su6"/>
</dbReference>
<proteinExistence type="inferred from homology"/>
<dbReference type="FunCoup" id="A0LRJ0">
    <property type="interactions" value="57"/>
</dbReference>
<comment type="similarity">
    <text evidence="1">Belongs to the complex I subunit 6 family.</text>
</comment>
<evidence type="ECO:0000256" key="2">
    <source>
        <dbReference type="SAM" id="MobiDB-lite"/>
    </source>
</evidence>
<dbReference type="Gene3D" id="1.20.120.1200">
    <property type="entry name" value="NADH-ubiquinone/plastoquinone oxidoreductase chain 6, subunit NuoJ"/>
    <property type="match status" value="1"/>
</dbReference>
<dbReference type="HOGENOM" id="CLU_067307_1_0_11"/>
<dbReference type="PANTHER" id="PTHR33269:SF19">
    <property type="entry name" value="NADH-QUINONE OXIDOREDUCTASE SUBUNIT J"/>
    <property type="match status" value="1"/>
</dbReference>
<dbReference type="InterPro" id="IPR042106">
    <property type="entry name" value="Nuo/plastoQ_OxRdtase_6_NuoJ"/>
</dbReference>
<keyword evidence="1" id="KW-0812">Transmembrane</keyword>
<evidence type="ECO:0000313" key="4">
    <source>
        <dbReference type="Proteomes" id="UP000008221"/>
    </source>
</evidence>
<organism evidence="3 4">
    <name type="scientific">Acidothermus cellulolyticus (strain ATCC 43068 / DSM 8971 / 11B)</name>
    <dbReference type="NCBI Taxonomy" id="351607"/>
    <lineage>
        <taxon>Bacteria</taxon>
        <taxon>Bacillati</taxon>
        <taxon>Actinomycetota</taxon>
        <taxon>Actinomycetes</taxon>
        <taxon>Acidothermales</taxon>
        <taxon>Acidothermaceae</taxon>
        <taxon>Acidothermus</taxon>
    </lineage>
</organism>
<dbReference type="Proteomes" id="UP000008221">
    <property type="component" value="Chromosome"/>
</dbReference>
<sequence>MNATTLAAMHTSGTEAALFWVLGPIAVLAALGVVFARHTVHAALLLGGVMLIFAIFYAAQDAPLIAFVQIIVYTGAVMMLFLFVLMLIGVDTKERLVETLRGQRLATVFAGIGFLLLLLAGLGNAAIGTSAGLHQANYPTNAVGQVQTGGNIYQVAKLLFTRYVFAFEVTSALLITAALGAMVLAHRQRVGRRRTQYEMMRDRFRRGAHPTPLPGPGVYARHNAVDTPALLPDGSFAELSVPSRIREISEEQGRRPVPSSLGAGPASASGEEEPR</sequence>
<feature type="transmembrane region" description="Helical" evidence="1">
    <location>
        <begin position="163"/>
        <end position="185"/>
    </location>
</feature>
<keyword evidence="4" id="KW-1185">Reference proteome</keyword>
<comment type="function">
    <text evidence="1">NDH-1 shuttles electrons from NADH, via FMN and iron-sulfur (Fe-S) centers, to quinones in the respiratory chain. Couples the redox reaction to proton translocation (for every two electrons transferred, four hydrogen ions are translocated across the cytoplasmic membrane), and thus conserves the redox energy in a proton gradient.</text>
</comment>
<dbReference type="OrthoDB" id="13239at2"/>
<feature type="transmembrane region" description="Helical" evidence="1">
    <location>
        <begin position="65"/>
        <end position="88"/>
    </location>
</feature>
<gene>
    <name evidence="3" type="ordered locus">Acel_0276</name>
</gene>
<keyword evidence="1" id="KW-1133">Transmembrane helix</keyword>
<dbReference type="GO" id="GO:0005886">
    <property type="term" value="C:plasma membrane"/>
    <property type="evidence" value="ECO:0007669"/>
    <property type="project" value="UniProtKB-SubCell"/>
</dbReference>
<feature type="compositionally biased region" description="Low complexity" evidence="2">
    <location>
        <begin position="258"/>
        <end position="269"/>
    </location>
</feature>
<keyword evidence="1" id="KW-0874">Quinone</keyword>
<feature type="transmembrane region" description="Helical" evidence="1">
    <location>
        <begin position="42"/>
        <end position="59"/>
    </location>
</feature>
<dbReference type="GO" id="GO:0048038">
    <property type="term" value="F:quinone binding"/>
    <property type="evidence" value="ECO:0007669"/>
    <property type="project" value="UniProtKB-UniRule"/>
</dbReference>
<reference evidence="3 4" key="1">
    <citation type="journal article" date="2009" name="Genome Res.">
        <title>Complete genome of the cellulolytic thermophile Acidothermus cellulolyticus 11B provides insights into its ecophysiological and evolutionary adaptations.</title>
        <authorList>
            <person name="Barabote R.D."/>
            <person name="Xie G."/>
            <person name="Leu D.H."/>
            <person name="Normand P."/>
            <person name="Necsulea A."/>
            <person name="Daubin V."/>
            <person name="Medigue C."/>
            <person name="Adney W.S."/>
            <person name="Xu X.C."/>
            <person name="Lapidus A."/>
            <person name="Parales R.E."/>
            <person name="Detter C."/>
            <person name="Pujic P."/>
            <person name="Bruce D."/>
            <person name="Lavire C."/>
            <person name="Challacombe J.F."/>
            <person name="Brettin T.S."/>
            <person name="Berry A.M."/>
        </authorList>
    </citation>
    <scope>NUCLEOTIDE SEQUENCE [LARGE SCALE GENOMIC DNA]</scope>
    <source>
        <strain evidence="4">ATCC 43068 / DSM 8971 / 11B</strain>
    </source>
</reference>
<dbReference type="EMBL" id="CP000481">
    <property type="protein sequence ID" value="ABK52050.1"/>
    <property type="molecule type" value="Genomic_DNA"/>
</dbReference>
<feature type="region of interest" description="Disordered" evidence="2">
    <location>
        <begin position="242"/>
        <end position="275"/>
    </location>
</feature>
<dbReference type="NCBIfam" id="NF005165">
    <property type="entry name" value="PRK06638.1-5"/>
    <property type="match status" value="1"/>
</dbReference>
<evidence type="ECO:0000313" key="3">
    <source>
        <dbReference type="EMBL" id="ABK52050.1"/>
    </source>
</evidence>
<feature type="transmembrane region" description="Helical" evidence="1">
    <location>
        <begin position="17"/>
        <end position="35"/>
    </location>
</feature>
<keyword evidence="3" id="KW-0560">Oxidoreductase</keyword>
<feature type="compositionally biased region" description="Basic and acidic residues" evidence="2">
    <location>
        <begin position="244"/>
        <end position="254"/>
    </location>
</feature>
<dbReference type="EC" id="7.1.1.-" evidence="1"/>
<dbReference type="Pfam" id="PF00499">
    <property type="entry name" value="Oxidored_q3"/>
    <property type="match status" value="1"/>
</dbReference>
<dbReference type="RefSeq" id="WP_011719113.1">
    <property type="nucleotide sequence ID" value="NC_008578.1"/>
</dbReference>
<dbReference type="GO" id="GO:0008137">
    <property type="term" value="F:NADH dehydrogenase (ubiquinone) activity"/>
    <property type="evidence" value="ECO:0007669"/>
    <property type="project" value="UniProtKB-UniRule"/>
</dbReference>
<comment type="catalytic activity">
    <reaction evidence="1">
        <text>a quinone + NADH + 5 H(+)(in) = a quinol + NAD(+) + 4 H(+)(out)</text>
        <dbReference type="Rhea" id="RHEA:57888"/>
        <dbReference type="ChEBI" id="CHEBI:15378"/>
        <dbReference type="ChEBI" id="CHEBI:24646"/>
        <dbReference type="ChEBI" id="CHEBI:57540"/>
        <dbReference type="ChEBI" id="CHEBI:57945"/>
        <dbReference type="ChEBI" id="CHEBI:132124"/>
    </reaction>
</comment>
<feature type="transmembrane region" description="Helical" evidence="1">
    <location>
        <begin position="108"/>
        <end position="127"/>
    </location>
</feature>
<name>A0LRJ0_ACIC1</name>
<dbReference type="GO" id="GO:0016491">
    <property type="term" value="F:oxidoreductase activity"/>
    <property type="evidence" value="ECO:0007669"/>
    <property type="project" value="UniProtKB-KW"/>
</dbReference>
<accession>A0LRJ0</accession>
<evidence type="ECO:0000256" key="1">
    <source>
        <dbReference type="RuleBase" id="RU004429"/>
    </source>
</evidence>
<dbReference type="eggNOG" id="COG0839">
    <property type="taxonomic scope" value="Bacteria"/>
</dbReference>
<dbReference type="KEGG" id="ace:Acel_0276"/>
<protein>
    <recommendedName>
        <fullName evidence="1">NADH-quinone oxidoreductase subunit J</fullName>
        <ecNumber evidence="1">7.1.1.-</ecNumber>
    </recommendedName>
</protein>
<dbReference type="STRING" id="351607.Acel_0276"/>
<dbReference type="InParanoid" id="A0LRJ0"/>
<keyword evidence="1" id="KW-0472">Membrane</keyword>
<dbReference type="PANTHER" id="PTHR33269">
    <property type="entry name" value="NADH-UBIQUINONE OXIDOREDUCTASE CHAIN 6"/>
    <property type="match status" value="1"/>
</dbReference>
<dbReference type="AlphaFoldDB" id="A0LRJ0"/>
<keyword evidence="1" id="KW-1003">Cell membrane</keyword>